<keyword evidence="3 6" id="KW-0238">DNA-binding</keyword>
<dbReference type="PANTHER" id="PTHR11829">
    <property type="entry name" value="FORKHEAD BOX PROTEIN"/>
    <property type="match status" value="1"/>
</dbReference>
<evidence type="ECO:0000256" key="5">
    <source>
        <dbReference type="ARBA" id="ARBA00023242"/>
    </source>
</evidence>
<dbReference type="InterPro" id="IPR018122">
    <property type="entry name" value="TF_fork_head_CS_1"/>
</dbReference>
<keyword evidence="5 6" id="KW-0539">Nucleus</keyword>
<dbReference type="PROSITE" id="PS00658">
    <property type="entry name" value="FORK_HEAD_2"/>
    <property type="match status" value="1"/>
</dbReference>
<evidence type="ECO:0000256" key="6">
    <source>
        <dbReference type="PROSITE-ProRule" id="PRU00089"/>
    </source>
</evidence>
<name>A0AAN8DTU7_CHAGU</name>
<evidence type="ECO:0000256" key="1">
    <source>
        <dbReference type="ARBA" id="ARBA00004123"/>
    </source>
</evidence>
<gene>
    <name evidence="9" type="ORF">CgunFtcFv8_022101</name>
</gene>
<evidence type="ECO:0000256" key="4">
    <source>
        <dbReference type="ARBA" id="ARBA00023163"/>
    </source>
</evidence>
<accession>A0AAN8DTU7</accession>
<dbReference type="GO" id="GO:0000978">
    <property type="term" value="F:RNA polymerase II cis-regulatory region sequence-specific DNA binding"/>
    <property type="evidence" value="ECO:0007669"/>
    <property type="project" value="TreeGrafter"/>
</dbReference>
<dbReference type="Gene3D" id="1.10.10.10">
    <property type="entry name" value="Winged helix-like DNA-binding domain superfamily/Winged helix DNA-binding domain"/>
    <property type="match status" value="1"/>
</dbReference>
<reference evidence="9 10" key="1">
    <citation type="journal article" date="2023" name="Mol. Biol. Evol.">
        <title>Genomics of Secondarily Temperate Adaptation in the Only Non-Antarctic Icefish.</title>
        <authorList>
            <person name="Rivera-Colon A.G."/>
            <person name="Rayamajhi N."/>
            <person name="Minhas B.F."/>
            <person name="Madrigal G."/>
            <person name="Bilyk K.T."/>
            <person name="Yoon V."/>
            <person name="Hune M."/>
            <person name="Gregory S."/>
            <person name="Cheng C.H.C."/>
            <person name="Catchen J.M."/>
        </authorList>
    </citation>
    <scope>NUCLEOTIDE SEQUENCE [LARGE SCALE GENOMIC DNA]</scope>
    <source>
        <tissue evidence="9">White muscle</tissue>
    </source>
</reference>
<keyword evidence="2" id="KW-0805">Transcription regulation</keyword>
<feature type="compositionally biased region" description="Polar residues" evidence="7">
    <location>
        <begin position="19"/>
        <end position="42"/>
    </location>
</feature>
<keyword evidence="4" id="KW-0804">Transcription</keyword>
<dbReference type="CDD" id="cd20048">
    <property type="entry name" value="FH_FOXD4-like"/>
    <property type="match status" value="1"/>
</dbReference>
<protein>
    <recommendedName>
        <fullName evidence="8">Fork-head domain-containing protein</fullName>
    </recommendedName>
</protein>
<dbReference type="PANTHER" id="PTHR11829:SF361">
    <property type="entry name" value="FORKHEAD BOX PROTEIN D4-LIKE 1"/>
    <property type="match status" value="1"/>
</dbReference>
<dbReference type="InterPro" id="IPR036390">
    <property type="entry name" value="WH_DNA-bd_sf"/>
</dbReference>
<evidence type="ECO:0000256" key="7">
    <source>
        <dbReference type="SAM" id="MobiDB-lite"/>
    </source>
</evidence>
<dbReference type="PRINTS" id="PR00053">
    <property type="entry name" value="FORKHEAD"/>
</dbReference>
<comment type="subcellular location">
    <subcellularLocation>
        <location evidence="1 6">Nucleus</location>
    </subcellularLocation>
</comment>
<dbReference type="GO" id="GO:0000981">
    <property type="term" value="F:DNA-binding transcription factor activity, RNA polymerase II-specific"/>
    <property type="evidence" value="ECO:0007669"/>
    <property type="project" value="TreeGrafter"/>
</dbReference>
<dbReference type="SMART" id="SM00339">
    <property type="entry name" value="FH"/>
    <property type="match status" value="1"/>
</dbReference>
<evidence type="ECO:0000313" key="10">
    <source>
        <dbReference type="Proteomes" id="UP001331515"/>
    </source>
</evidence>
<comment type="caution">
    <text evidence="9">The sequence shown here is derived from an EMBL/GenBank/DDBJ whole genome shotgun (WGS) entry which is preliminary data.</text>
</comment>
<dbReference type="InterPro" id="IPR050211">
    <property type="entry name" value="FOX_domain-containing"/>
</dbReference>
<evidence type="ECO:0000259" key="8">
    <source>
        <dbReference type="PROSITE" id="PS50039"/>
    </source>
</evidence>
<feature type="DNA-binding region" description="Fork-head" evidence="6">
    <location>
        <begin position="67"/>
        <end position="161"/>
    </location>
</feature>
<dbReference type="GO" id="GO:0009888">
    <property type="term" value="P:tissue development"/>
    <property type="evidence" value="ECO:0007669"/>
    <property type="project" value="UniProtKB-ARBA"/>
</dbReference>
<dbReference type="AlphaFoldDB" id="A0AAN8DTU7"/>
<keyword evidence="10" id="KW-1185">Reference proteome</keyword>
<dbReference type="GO" id="GO:0009653">
    <property type="term" value="P:anatomical structure morphogenesis"/>
    <property type="evidence" value="ECO:0007669"/>
    <property type="project" value="TreeGrafter"/>
</dbReference>
<dbReference type="SUPFAM" id="SSF46785">
    <property type="entry name" value="Winged helix' DNA-binding domain"/>
    <property type="match status" value="1"/>
</dbReference>
<feature type="domain" description="Fork-head" evidence="8">
    <location>
        <begin position="67"/>
        <end position="161"/>
    </location>
</feature>
<evidence type="ECO:0000256" key="2">
    <source>
        <dbReference type="ARBA" id="ARBA00023015"/>
    </source>
</evidence>
<dbReference type="FunFam" id="1.10.10.10:FF:000016">
    <property type="entry name" value="Forkhead box protein I1"/>
    <property type="match status" value="1"/>
</dbReference>
<organism evidence="9 10">
    <name type="scientific">Champsocephalus gunnari</name>
    <name type="common">Mackerel icefish</name>
    <dbReference type="NCBI Taxonomy" id="52237"/>
    <lineage>
        <taxon>Eukaryota</taxon>
        <taxon>Metazoa</taxon>
        <taxon>Chordata</taxon>
        <taxon>Craniata</taxon>
        <taxon>Vertebrata</taxon>
        <taxon>Euteleostomi</taxon>
        <taxon>Actinopterygii</taxon>
        <taxon>Neopterygii</taxon>
        <taxon>Teleostei</taxon>
        <taxon>Neoteleostei</taxon>
        <taxon>Acanthomorphata</taxon>
        <taxon>Eupercaria</taxon>
        <taxon>Perciformes</taxon>
        <taxon>Notothenioidei</taxon>
        <taxon>Channichthyidae</taxon>
        <taxon>Champsocephalus</taxon>
    </lineage>
</organism>
<evidence type="ECO:0000313" key="9">
    <source>
        <dbReference type="EMBL" id="KAK5926538.1"/>
    </source>
</evidence>
<dbReference type="Pfam" id="PF00250">
    <property type="entry name" value="Forkhead"/>
    <property type="match status" value="1"/>
</dbReference>
<dbReference type="Proteomes" id="UP001331515">
    <property type="component" value="Unassembled WGS sequence"/>
</dbReference>
<sequence>MTSDSRLMDEPDIDVEGQTDGSNADLSVINTHVVEQSASSLTHGAREEEDSAERLQDSPGERSTPVKPPYSYIALITMAILQSPKKRLTLSEICDFISQRFAYYRERFPAWQNSIRHNLSLNDCFIKMPREPGNPGKGNYWTLDPMSADMFENGSFLRRRKRFKRPHFNLGTMKDSRVKESSPFFPLLGTHMILQGQDLYQDLGVGSGFSPLTRSSIPPVSSVIPALSSLLSKNFPSCITFEHFDPGRCAAVPSLAPNWLHTPLHGMIPYPVSQLSNFPTRIIKLSSNLC</sequence>
<proteinExistence type="predicted"/>
<dbReference type="PROSITE" id="PS50039">
    <property type="entry name" value="FORK_HEAD_3"/>
    <property type="match status" value="1"/>
</dbReference>
<dbReference type="GO" id="GO:0030154">
    <property type="term" value="P:cell differentiation"/>
    <property type="evidence" value="ECO:0007669"/>
    <property type="project" value="UniProtKB-ARBA"/>
</dbReference>
<dbReference type="InterPro" id="IPR001766">
    <property type="entry name" value="Fork_head_dom"/>
</dbReference>
<dbReference type="InterPro" id="IPR030456">
    <property type="entry name" value="TF_fork_head_CS_2"/>
</dbReference>
<dbReference type="GO" id="GO:0005634">
    <property type="term" value="C:nucleus"/>
    <property type="evidence" value="ECO:0007669"/>
    <property type="project" value="UniProtKB-SubCell"/>
</dbReference>
<dbReference type="EMBL" id="JAURVH010001519">
    <property type="protein sequence ID" value="KAK5926538.1"/>
    <property type="molecule type" value="Genomic_DNA"/>
</dbReference>
<dbReference type="PROSITE" id="PS00657">
    <property type="entry name" value="FORK_HEAD_1"/>
    <property type="match status" value="1"/>
</dbReference>
<feature type="region of interest" description="Disordered" evidence="7">
    <location>
        <begin position="1"/>
        <end position="66"/>
    </location>
</feature>
<dbReference type="InterPro" id="IPR036388">
    <property type="entry name" value="WH-like_DNA-bd_sf"/>
</dbReference>
<evidence type="ECO:0000256" key="3">
    <source>
        <dbReference type="ARBA" id="ARBA00023125"/>
    </source>
</evidence>